<evidence type="ECO:0000313" key="6">
    <source>
        <dbReference type="EMBL" id="CAF3718486.1"/>
    </source>
</evidence>
<evidence type="ECO:0000313" key="7">
    <source>
        <dbReference type="EMBL" id="CAF3740123.1"/>
    </source>
</evidence>
<evidence type="ECO:0000313" key="8">
    <source>
        <dbReference type="Proteomes" id="UP000663842"/>
    </source>
</evidence>
<proteinExistence type="predicted"/>
<dbReference type="PANTHER" id="PTHR21399">
    <property type="entry name" value="CHLORIDE CONDUCTANCE REGULATORY PROTEIN ICLN"/>
    <property type="match status" value="1"/>
</dbReference>
<feature type="region of interest" description="Disordered" evidence="5">
    <location>
        <begin position="88"/>
        <end position="116"/>
    </location>
</feature>
<dbReference type="GO" id="GO:0000387">
    <property type="term" value="P:spliceosomal snRNP assembly"/>
    <property type="evidence" value="ECO:0007669"/>
    <property type="project" value="TreeGrafter"/>
</dbReference>
<protein>
    <recommendedName>
        <fullName evidence="10">Methylosome subunit pICln</fullName>
    </recommendedName>
</protein>
<evidence type="ECO:0000256" key="2">
    <source>
        <dbReference type="ARBA" id="ARBA00004496"/>
    </source>
</evidence>
<dbReference type="PANTHER" id="PTHR21399:SF0">
    <property type="entry name" value="METHYLOSOME SUBUNIT PICLN"/>
    <property type="match status" value="1"/>
</dbReference>
<reference evidence="6" key="1">
    <citation type="submission" date="2021-02" db="EMBL/GenBank/DDBJ databases">
        <authorList>
            <person name="Nowell W R."/>
        </authorList>
    </citation>
    <scope>NUCLEOTIDE SEQUENCE</scope>
</reference>
<sequence>MPSILNTITYPSDYIRQQYSLVKAYLEDEYLGQGNLCVSENQLVWAVTSNETERAGISIDYPSLTMHGIVTHDPKYPEEHLVVVVQKAKEDEEDDENSENHQGDGDQQRSDSPVEYDSIRTVNYRFVMATSEDLKIAYQTIAECQALHPDPLDDMVEDDEVGSDIDYGEEDENNGNANGNGHNDDDDPYGYNAHFASSNQELRGSHFTSRRRGQHDDQEPIGRQSFEKESLYVNFDEDILNPSF</sequence>
<dbReference type="GO" id="GO:0045292">
    <property type="term" value="P:mRNA cis splicing, via spliceosome"/>
    <property type="evidence" value="ECO:0007669"/>
    <property type="project" value="TreeGrafter"/>
</dbReference>
<dbReference type="InterPro" id="IPR039924">
    <property type="entry name" value="ICln/Lot5/Saf5"/>
</dbReference>
<evidence type="ECO:0000256" key="3">
    <source>
        <dbReference type="ARBA" id="ARBA00022490"/>
    </source>
</evidence>
<feature type="compositionally biased region" description="Basic and acidic residues" evidence="5">
    <location>
        <begin position="98"/>
        <end position="109"/>
    </location>
</feature>
<dbReference type="Pfam" id="PF03517">
    <property type="entry name" value="Voldacs"/>
    <property type="match status" value="1"/>
</dbReference>
<keyword evidence="9" id="KW-1185">Reference proteome</keyword>
<evidence type="ECO:0000256" key="4">
    <source>
        <dbReference type="ARBA" id="ARBA00023242"/>
    </source>
</evidence>
<evidence type="ECO:0000256" key="1">
    <source>
        <dbReference type="ARBA" id="ARBA00004123"/>
    </source>
</evidence>
<dbReference type="EMBL" id="CAJOBG010000028">
    <property type="protein sequence ID" value="CAF3740123.1"/>
    <property type="molecule type" value="Genomic_DNA"/>
</dbReference>
<organism evidence="6 8">
    <name type="scientific">Rotaria magnacalcarata</name>
    <dbReference type="NCBI Taxonomy" id="392030"/>
    <lineage>
        <taxon>Eukaryota</taxon>
        <taxon>Metazoa</taxon>
        <taxon>Spiralia</taxon>
        <taxon>Gnathifera</taxon>
        <taxon>Rotifera</taxon>
        <taxon>Eurotatoria</taxon>
        <taxon>Bdelloidea</taxon>
        <taxon>Philodinida</taxon>
        <taxon>Philodinidae</taxon>
        <taxon>Rotaria</taxon>
    </lineage>
</organism>
<dbReference type="AlphaFoldDB" id="A0A818VZM0"/>
<dbReference type="Proteomes" id="UP000663866">
    <property type="component" value="Unassembled WGS sequence"/>
</dbReference>
<dbReference type="GO" id="GO:0005829">
    <property type="term" value="C:cytosol"/>
    <property type="evidence" value="ECO:0007669"/>
    <property type="project" value="TreeGrafter"/>
</dbReference>
<feature type="compositionally biased region" description="Acidic residues" evidence="5">
    <location>
        <begin position="152"/>
        <end position="173"/>
    </location>
</feature>
<keyword evidence="4" id="KW-0539">Nucleus</keyword>
<keyword evidence="3" id="KW-0963">Cytoplasm</keyword>
<accession>A0A818VZM0</accession>
<gene>
    <name evidence="7" type="ORF">OVN521_LOCUS509</name>
    <name evidence="6" type="ORF">UXM345_LOCUS44</name>
</gene>
<dbReference type="GO" id="GO:0005681">
    <property type="term" value="C:spliceosomal complex"/>
    <property type="evidence" value="ECO:0007669"/>
    <property type="project" value="TreeGrafter"/>
</dbReference>
<dbReference type="Proteomes" id="UP000663842">
    <property type="component" value="Unassembled WGS sequence"/>
</dbReference>
<dbReference type="InterPro" id="IPR011993">
    <property type="entry name" value="PH-like_dom_sf"/>
</dbReference>
<evidence type="ECO:0000256" key="5">
    <source>
        <dbReference type="SAM" id="MobiDB-lite"/>
    </source>
</evidence>
<name>A0A818VZM0_9BILA</name>
<dbReference type="EMBL" id="CAJOBF010000001">
    <property type="protein sequence ID" value="CAF3718486.1"/>
    <property type="molecule type" value="Genomic_DNA"/>
</dbReference>
<comment type="subcellular location">
    <subcellularLocation>
        <location evidence="2">Cytoplasm</location>
    </subcellularLocation>
    <subcellularLocation>
        <location evidence="1">Nucleus</location>
    </subcellularLocation>
</comment>
<feature type="region of interest" description="Disordered" evidence="5">
    <location>
        <begin position="149"/>
        <end position="229"/>
    </location>
</feature>
<dbReference type="GO" id="GO:0034715">
    <property type="term" value="C:pICln-Sm protein complex"/>
    <property type="evidence" value="ECO:0007669"/>
    <property type="project" value="TreeGrafter"/>
</dbReference>
<dbReference type="Gene3D" id="2.30.29.30">
    <property type="entry name" value="Pleckstrin-homology domain (PH domain)/Phosphotyrosine-binding domain (PTB)"/>
    <property type="match status" value="1"/>
</dbReference>
<evidence type="ECO:0000313" key="9">
    <source>
        <dbReference type="Proteomes" id="UP000663866"/>
    </source>
</evidence>
<evidence type="ECO:0008006" key="10">
    <source>
        <dbReference type="Google" id="ProtNLM"/>
    </source>
</evidence>
<feature type="compositionally biased region" description="Basic and acidic residues" evidence="5">
    <location>
        <begin position="214"/>
        <end position="229"/>
    </location>
</feature>
<comment type="caution">
    <text evidence="6">The sequence shown here is derived from an EMBL/GenBank/DDBJ whole genome shotgun (WGS) entry which is preliminary data.</text>
</comment>